<feature type="compositionally biased region" description="Acidic residues" evidence="1">
    <location>
        <begin position="168"/>
        <end position="184"/>
    </location>
</feature>
<keyword evidence="2" id="KW-1133">Transmembrane helix</keyword>
<evidence type="ECO:0000256" key="2">
    <source>
        <dbReference type="SAM" id="Phobius"/>
    </source>
</evidence>
<dbReference type="Pfam" id="PF13464">
    <property type="entry name" value="RodZ_C"/>
    <property type="match status" value="1"/>
</dbReference>
<comment type="caution">
    <text evidence="4">The sequence shown here is derived from an EMBL/GenBank/DDBJ whole genome shotgun (WGS) entry which is preliminary data.</text>
</comment>
<feature type="domain" description="Cytoskeleton protein RodZ-like C-terminal" evidence="3">
    <location>
        <begin position="220"/>
        <end position="274"/>
    </location>
</feature>
<name>A0A917FV99_9BACL</name>
<dbReference type="Proteomes" id="UP000644756">
    <property type="component" value="Unassembled WGS sequence"/>
</dbReference>
<evidence type="ECO:0000313" key="5">
    <source>
        <dbReference type="Proteomes" id="UP000644756"/>
    </source>
</evidence>
<dbReference type="GO" id="GO:0003677">
    <property type="term" value="F:DNA binding"/>
    <property type="evidence" value="ECO:0007669"/>
    <property type="project" value="InterPro"/>
</dbReference>
<protein>
    <submittedName>
        <fullName evidence="4">Transcriptional regulator</fullName>
    </submittedName>
</protein>
<dbReference type="InterPro" id="IPR010982">
    <property type="entry name" value="Lambda_DNA-bd_dom_sf"/>
</dbReference>
<evidence type="ECO:0000259" key="3">
    <source>
        <dbReference type="Pfam" id="PF13464"/>
    </source>
</evidence>
<feature type="compositionally biased region" description="Polar residues" evidence="1">
    <location>
        <begin position="133"/>
        <end position="165"/>
    </location>
</feature>
<dbReference type="AlphaFoldDB" id="A0A917FV99"/>
<dbReference type="EMBL" id="BMGR01000010">
    <property type="protein sequence ID" value="GGG11818.1"/>
    <property type="molecule type" value="Genomic_DNA"/>
</dbReference>
<dbReference type="CDD" id="cd00093">
    <property type="entry name" value="HTH_XRE"/>
    <property type="match status" value="1"/>
</dbReference>
<feature type="region of interest" description="Disordered" evidence="1">
    <location>
        <begin position="276"/>
        <end position="296"/>
    </location>
</feature>
<feature type="region of interest" description="Disordered" evidence="1">
    <location>
        <begin position="131"/>
        <end position="189"/>
    </location>
</feature>
<dbReference type="PANTHER" id="PTHR34475:SF1">
    <property type="entry name" value="CYTOSKELETON PROTEIN RODZ"/>
    <property type="match status" value="1"/>
</dbReference>
<keyword evidence="2" id="KW-0812">Transmembrane</keyword>
<keyword evidence="5" id="KW-1185">Reference proteome</keyword>
<dbReference type="Gene3D" id="1.10.260.40">
    <property type="entry name" value="lambda repressor-like DNA-binding domains"/>
    <property type="match status" value="1"/>
</dbReference>
<dbReference type="SUPFAM" id="SSF47413">
    <property type="entry name" value="lambda repressor-like DNA-binding domains"/>
    <property type="match status" value="1"/>
</dbReference>
<evidence type="ECO:0000313" key="4">
    <source>
        <dbReference type="EMBL" id="GGG11818.1"/>
    </source>
</evidence>
<evidence type="ECO:0000256" key="1">
    <source>
        <dbReference type="SAM" id="MobiDB-lite"/>
    </source>
</evidence>
<reference evidence="4" key="2">
    <citation type="submission" date="2020-09" db="EMBL/GenBank/DDBJ databases">
        <authorList>
            <person name="Sun Q."/>
            <person name="Zhou Y."/>
        </authorList>
    </citation>
    <scope>NUCLEOTIDE SEQUENCE</scope>
    <source>
        <strain evidence="4">CGMCC 1.12987</strain>
    </source>
</reference>
<dbReference type="InterPro" id="IPR001387">
    <property type="entry name" value="Cro/C1-type_HTH"/>
</dbReference>
<dbReference type="RefSeq" id="WP_229725329.1">
    <property type="nucleotide sequence ID" value="NZ_BMGR01000010.1"/>
</dbReference>
<proteinExistence type="predicted"/>
<dbReference type="PANTHER" id="PTHR34475">
    <property type="match status" value="1"/>
</dbReference>
<dbReference type="InterPro" id="IPR025194">
    <property type="entry name" value="RodZ-like_C"/>
</dbReference>
<sequence>MSELGELLKKARNERGLSLENIEEMTKIRKRYLEAIEEGDYKVLPGNFYVRAFVKNYAETVGLDAEEVLRLYNNEIPSVPNEAKLEPMMKPRRSSARTSDRWSKWGFTLLMWSFLILIGVIIYTFAINRPDDGNNNVKTDDSTQISTDSQPPAANNDTAGENGSDQPVEPEPEPSPEPEPEPEPEPTTALTLVRESASTDYYEISPAGVHTYELKVSGSGSWNEIRLGNNRGEVQHSGTDTDGTVLTFELEGSVYVNVGRADNIELRVDGILIDDKNRPSSKKLQFDPVDEPAVGE</sequence>
<accession>A0A917FV99</accession>
<organism evidence="4 5">
    <name type="scientific">Paenibacillus abyssi</name>
    <dbReference type="NCBI Taxonomy" id="1340531"/>
    <lineage>
        <taxon>Bacteria</taxon>
        <taxon>Bacillati</taxon>
        <taxon>Bacillota</taxon>
        <taxon>Bacilli</taxon>
        <taxon>Bacillales</taxon>
        <taxon>Paenibacillaceae</taxon>
        <taxon>Paenibacillus</taxon>
    </lineage>
</organism>
<keyword evidence="2" id="KW-0472">Membrane</keyword>
<dbReference type="Pfam" id="PF13413">
    <property type="entry name" value="HTH_25"/>
    <property type="match status" value="1"/>
</dbReference>
<gene>
    <name evidence="4" type="ORF">GCM10010916_30890</name>
</gene>
<reference evidence="4" key="1">
    <citation type="journal article" date="2014" name="Int. J. Syst. Evol. Microbiol.">
        <title>Complete genome sequence of Corynebacterium casei LMG S-19264T (=DSM 44701T), isolated from a smear-ripened cheese.</title>
        <authorList>
            <consortium name="US DOE Joint Genome Institute (JGI-PGF)"/>
            <person name="Walter F."/>
            <person name="Albersmeier A."/>
            <person name="Kalinowski J."/>
            <person name="Ruckert C."/>
        </authorList>
    </citation>
    <scope>NUCLEOTIDE SEQUENCE</scope>
    <source>
        <strain evidence="4">CGMCC 1.12987</strain>
    </source>
</reference>
<dbReference type="InterPro" id="IPR050400">
    <property type="entry name" value="Bact_Cytoskel_RodZ"/>
</dbReference>
<feature type="transmembrane region" description="Helical" evidence="2">
    <location>
        <begin position="105"/>
        <end position="126"/>
    </location>
</feature>